<gene>
    <name evidence="1" type="ORF">RRG08_009788</name>
</gene>
<comment type="caution">
    <text evidence="1">The sequence shown here is derived from an EMBL/GenBank/DDBJ whole genome shotgun (WGS) entry which is preliminary data.</text>
</comment>
<proteinExistence type="predicted"/>
<keyword evidence="2" id="KW-1185">Reference proteome</keyword>
<sequence>MRSQPAVCFLQVSLAGSEPCWLGEGSSGISVYCVLSRWSYFVEIWPSVSVEDFTQVFFMWSVARHIPDIYRRIGQLWLDMVVLYG</sequence>
<dbReference type="AlphaFoldDB" id="A0AAE0ZRT5"/>
<reference evidence="1" key="1">
    <citation type="journal article" date="2023" name="G3 (Bethesda)">
        <title>A reference genome for the long-term kleptoplast-retaining sea slug Elysia crispata morphotype clarki.</title>
        <authorList>
            <person name="Eastman K.E."/>
            <person name="Pendleton A.L."/>
            <person name="Shaikh M.A."/>
            <person name="Suttiyut T."/>
            <person name="Ogas R."/>
            <person name="Tomko P."/>
            <person name="Gavelis G."/>
            <person name="Widhalm J.R."/>
            <person name="Wisecaver J.H."/>
        </authorList>
    </citation>
    <scope>NUCLEOTIDE SEQUENCE</scope>
    <source>
        <strain evidence="1">ECLA1</strain>
    </source>
</reference>
<dbReference type="EMBL" id="JAWDGP010003503">
    <property type="protein sequence ID" value="KAK3773841.1"/>
    <property type="molecule type" value="Genomic_DNA"/>
</dbReference>
<accession>A0AAE0ZRT5</accession>
<evidence type="ECO:0000313" key="2">
    <source>
        <dbReference type="Proteomes" id="UP001283361"/>
    </source>
</evidence>
<dbReference type="Proteomes" id="UP001283361">
    <property type="component" value="Unassembled WGS sequence"/>
</dbReference>
<protein>
    <submittedName>
        <fullName evidence="1">Uncharacterized protein</fullName>
    </submittedName>
</protein>
<organism evidence="1 2">
    <name type="scientific">Elysia crispata</name>
    <name type="common">lettuce slug</name>
    <dbReference type="NCBI Taxonomy" id="231223"/>
    <lineage>
        <taxon>Eukaryota</taxon>
        <taxon>Metazoa</taxon>
        <taxon>Spiralia</taxon>
        <taxon>Lophotrochozoa</taxon>
        <taxon>Mollusca</taxon>
        <taxon>Gastropoda</taxon>
        <taxon>Heterobranchia</taxon>
        <taxon>Euthyneura</taxon>
        <taxon>Panpulmonata</taxon>
        <taxon>Sacoglossa</taxon>
        <taxon>Placobranchoidea</taxon>
        <taxon>Plakobranchidae</taxon>
        <taxon>Elysia</taxon>
    </lineage>
</organism>
<evidence type="ECO:0000313" key="1">
    <source>
        <dbReference type="EMBL" id="KAK3773841.1"/>
    </source>
</evidence>
<name>A0AAE0ZRT5_9GAST</name>